<accession>A0A8H3H569</accession>
<protein>
    <recommendedName>
        <fullName evidence="4">Homeobox domain-containing protein</fullName>
    </recommendedName>
</protein>
<evidence type="ECO:0008006" key="4">
    <source>
        <dbReference type="Google" id="ProtNLM"/>
    </source>
</evidence>
<gene>
    <name evidence="2" type="ORF">RDB_LOCUS122800</name>
</gene>
<reference evidence="2" key="1">
    <citation type="submission" date="2021-01" db="EMBL/GenBank/DDBJ databases">
        <authorList>
            <person name="Kaushik A."/>
        </authorList>
    </citation>
    <scope>NUCLEOTIDE SEQUENCE</scope>
    <source>
        <strain evidence="2">AG2-2IIIB</strain>
    </source>
</reference>
<evidence type="ECO:0000313" key="2">
    <source>
        <dbReference type="EMBL" id="CAE6485453.1"/>
    </source>
</evidence>
<feature type="region of interest" description="Disordered" evidence="1">
    <location>
        <begin position="209"/>
        <end position="274"/>
    </location>
</feature>
<name>A0A8H3H569_9AGAM</name>
<dbReference type="AlphaFoldDB" id="A0A8H3H569"/>
<evidence type="ECO:0000256" key="1">
    <source>
        <dbReference type="SAM" id="MobiDB-lite"/>
    </source>
</evidence>
<sequence>MAKAPTGAPRTVVKQEDNELNLRWMESRSALAGIWKDLPAVPSVASRRAWAAARGVESLRVHSWFAQKKAARTRKGMIHHPEDGYELALDNSPKEQSPSYTPLTIAPALDNPSSPSYLPMSSPPPQTPMDMYNEFPVTIHHGTSFGENQAVHPSSLEVFHSESHPFSSAPDIHSSKVDLIVKTEIVDAIPLSGPQAPEGRKRKVILRVTSDVEQGPSNKPHKKPGNSKTAAATARPKKQRRAKKAPKAPKTEPVDNPGGGSGPQAQFALDPPGPMMAFPQTFPAGLCAPYFTYTNPAMDFGTGMTETQNLPPHSFGQMLYNPFTGAPLFNNVPPPFSASPGQPNQPAPFNGNTDVGYFGQMFSQFLAPALPGPSMTVPGTAPIDQNMFSGNFQGFQPGMPLDGAMNPQNPPEPTLSLLDFLNEPLDARWTNP</sequence>
<evidence type="ECO:0000313" key="3">
    <source>
        <dbReference type="Proteomes" id="UP000663843"/>
    </source>
</evidence>
<dbReference type="Proteomes" id="UP000663843">
    <property type="component" value="Unassembled WGS sequence"/>
</dbReference>
<feature type="compositionally biased region" description="Basic residues" evidence="1">
    <location>
        <begin position="235"/>
        <end position="247"/>
    </location>
</feature>
<comment type="caution">
    <text evidence="2">The sequence shown here is derived from an EMBL/GenBank/DDBJ whole genome shotgun (WGS) entry which is preliminary data.</text>
</comment>
<organism evidence="2 3">
    <name type="scientific">Rhizoctonia solani</name>
    <dbReference type="NCBI Taxonomy" id="456999"/>
    <lineage>
        <taxon>Eukaryota</taxon>
        <taxon>Fungi</taxon>
        <taxon>Dikarya</taxon>
        <taxon>Basidiomycota</taxon>
        <taxon>Agaricomycotina</taxon>
        <taxon>Agaricomycetes</taxon>
        <taxon>Cantharellales</taxon>
        <taxon>Ceratobasidiaceae</taxon>
        <taxon>Rhizoctonia</taxon>
    </lineage>
</organism>
<proteinExistence type="predicted"/>
<dbReference type="EMBL" id="CAJMWT010004136">
    <property type="protein sequence ID" value="CAE6485453.1"/>
    <property type="molecule type" value="Genomic_DNA"/>
</dbReference>